<dbReference type="STRING" id="46506.AA415_02152"/>
<gene>
    <name evidence="1" type="ORF">AA415_02152</name>
</gene>
<reference evidence="1 2" key="1">
    <citation type="journal article" date="2016" name="BMC Genomics">
        <title>Type VI secretion systems of human gut Bacteroidales segregate into three genetic architectures, two of which are contained on mobile genetic elements.</title>
        <authorList>
            <person name="Coyne M.J."/>
            <person name="Roelofs K.G."/>
            <person name="Comstock L.E."/>
        </authorList>
    </citation>
    <scope>NUCLEOTIDE SEQUENCE [LARGE SCALE GENOMIC DNA]</scope>
    <source>
        <strain evidence="1 2">CL09T03C01</strain>
    </source>
</reference>
<protein>
    <submittedName>
        <fullName evidence="1">Uncharacterized protein</fullName>
    </submittedName>
</protein>
<organism evidence="1 2">
    <name type="scientific">Bacteroides stercoris</name>
    <dbReference type="NCBI Taxonomy" id="46506"/>
    <lineage>
        <taxon>Bacteria</taxon>
        <taxon>Pseudomonadati</taxon>
        <taxon>Bacteroidota</taxon>
        <taxon>Bacteroidia</taxon>
        <taxon>Bacteroidales</taxon>
        <taxon>Bacteroidaceae</taxon>
        <taxon>Bacteroides</taxon>
    </lineage>
</organism>
<evidence type="ECO:0000313" key="1">
    <source>
        <dbReference type="EMBL" id="KWR54209.1"/>
    </source>
</evidence>
<evidence type="ECO:0000313" key="2">
    <source>
        <dbReference type="Proteomes" id="UP000056419"/>
    </source>
</evidence>
<keyword evidence="2" id="KW-1185">Reference proteome</keyword>
<dbReference type="AlphaFoldDB" id="A0A125MFI8"/>
<dbReference type="Proteomes" id="UP000056419">
    <property type="component" value="Unassembled WGS sequence"/>
</dbReference>
<name>A0A125MFI8_BACSE</name>
<proteinExistence type="predicted"/>
<comment type="caution">
    <text evidence="1">The sequence shown here is derived from an EMBL/GenBank/DDBJ whole genome shotgun (WGS) entry which is preliminary data.</text>
</comment>
<dbReference type="PATRIC" id="fig|46506.5.peg.2304"/>
<dbReference type="EMBL" id="LRGC01000009">
    <property type="protein sequence ID" value="KWR54209.1"/>
    <property type="molecule type" value="Genomic_DNA"/>
</dbReference>
<accession>A0A125MFI8</accession>
<sequence>MRKASLMSRYANPGTPEYRQKRMCFSIFFRGCKLPKSFHISFSAAKIKVLWEYGTQRAKY</sequence>